<feature type="compositionally biased region" description="Basic and acidic residues" evidence="1">
    <location>
        <begin position="1"/>
        <end position="18"/>
    </location>
</feature>
<feature type="region of interest" description="Disordered" evidence="1">
    <location>
        <begin position="1"/>
        <end position="28"/>
    </location>
</feature>
<evidence type="ECO:0000313" key="2">
    <source>
        <dbReference type="EMBL" id="KAK6516713.1"/>
    </source>
</evidence>
<keyword evidence="3" id="KW-1185">Reference proteome</keyword>
<name>A0AAN8NRL1_9PEZI</name>
<organism evidence="2 3">
    <name type="scientific">Arthrobotrys conoides</name>
    <dbReference type="NCBI Taxonomy" id="74498"/>
    <lineage>
        <taxon>Eukaryota</taxon>
        <taxon>Fungi</taxon>
        <taxon>Dikarya</taxon>
        <taxon>Ascomycota</taxon>
        <taxon>Pezizomycotina</taxon>
        <taxon>Orbiliomycetes</taxon>
        <taxon>Orbiliales</taxon>
        <taxon>Orbiliaceae</taxon>
        <taxon>Arthrobotrys</taxon>
    </lineage>
</organism>
<gene>
    <name evidence="2" type="ORF">TWF506_006605</name>
</gene>
<dbReference type="AlphaFoldDB" id="A0AAN8NRL1"/>
<reference evidence="2 3" key="1">
    <citation type="submission" date="2019-10" db="EMBL/GenBank/DDBJ databases">
        <authorList>
            <person name="Palmer J.M."/>
        </authorList>
    </citation>
    <scope>NUCLEOTIDE SEQUENCE [LARGE SCALE GENOMIC DNA]</scope>
    <source>
        <strain evidence="2 3">TWF506</strain>
    </source>
</reference>
<protein>
    <submittedName>
        <fullName evidence="2">Uncharacterized protein</fullName>
    </submittedName>
</protein>
<evidence type="ECO:0000256" key="1">
    <source>
        <dbReference type="SAM" id="MobiDB-lite"/>
    </source>
</evidence>
<dbReference type="EMBL" id="JAVHJM010000003">
    <property type="protein sequence ID" value="KAK6516713.1"/>
    <property type="molecule type" value="Genomic_DNA"/>
</dbReference>
<comment type="caution">
    <text evidence="2">The sequence shown here is derived from an EMBL/GenBank/DDBJ whole genome shotgun (WGS) entry which is preliminary data.</text>
</comment>
<accession>A0AAN8NRL1</accession>
<proteinExistence type="predicted"/>
<evidence type="ECO:0000313" key="3">
    <source>
        <dbReference type="Proteomes" id="UP001307849"/>
    </source>
</evidence>
<sequence length="67" mass="7325">MEHPLTHGNSEEKVHDLQIEPGHGQTEVSQYKSLAEAPTNLIPESNARAYNATATKINDTILSSHDS</sequence>
<dbReference type="Proteomes" id="UP001307849">
    <property type="component" value="Unassembled WGS sequence"/>
</dbReference>